<accession>A0A9X4SBX8</accession>
<comment type="function">
    <text evidence="5">Required for morphogenesis and for the elongation of the flagellar filament by facilitating polymerization of the flagellin monomers at the tip of growing filament. Forms a capping structure, which prevents flagellin subunits (transported through the central channel of the flagellum) from leaking out without polymerization at the distal end.</text>
</comment>
<keyword evidence="5" id="KW-0964">Secreted</keyword>
<evidence type="ECO:0000256" key="3">
    <source>
        <dbReference type="ARBA" id="ARBA00023054"/>
    </source>
</evidence>
<dbReference type="AlphaFoldDB" id="A0A9X4SBX8"/>
<gene>
    <name evidence="8" type="ORF">H010_21786</name>
</gene>
<dbReference type="Pfam" id="PF02465">
    <property type="entry name" value="FliD_N"/>
    <property type="match status" value="1"/>
</dbReference>
<evidence type="ECO:0000313" key="9">
    <source>
        <dbReference type="Proteomes" id="UP001152876"/>
    </source>
</evidence>
<reference evidence="8" key="1">
    <citation type="submission" date="2013-01" db="EMBL/GenBank/DDBJ databases">
        <title>Genome draft of Hydrogenophaga taeniospiralis 2K1.</title>
        <authorList>
            <person name="Gomila M."/>
            <person name="Lalucat J."/>
        </authorList>
    </citation>
    <scope>NUCLEOTIDE SEQUENCE</scope>
    <source>
        <strain evidence="8">CCUG 15921</strain>
    </source>
</reference>
<dbReference type="GO" id="GO:0009424">
    <property type="term" value="C:bacterial-type flagellum hook"/>
    <property type="evidence" value="ECO:0007669"/>
    <property type="project" value="UniProtKB-UniRule"/>
</dbReference>
<sequence length="471" mass="48217">MATISSPGIGSGLDVQSIVTQLVALEKAPLKQLQTQASSFQTRLSTYGTIKSQITALGDAAGKLAGASGWNAVSATSSNPSAIGVTVTAGAPATSLTMTVQQLAKAQSTASSAVATDTAMGTGSMTIELGSWSGSSFTAGAGTPVAVTINAGEDTLTEIAAKINDADAGVSATVLKDASGERLLVRSKETGLENGFRITVADDDGNNTDASGLSRLAFAVGNANGMASSQSAQNALATINGVSISSASNRLSDTLPGMTLQLSQVTTAPVEIEVISDTDAVRANVQAFVDAYNTINATLANATRYDEATKTAGALQGDSTATGLHNALRSMMRSVTSSSPYTRLADVGIELQTGGKLSINSEKFNAAIADMDGLKSLFTIETGVTTTEGFGRKIQAFAKGLVDADGLVANKTTALQASIKRNGLEQDKVNERAQRAEARYLAQYTAMDTAVGKLNGLSAFVSQQITLWNKS</sequence>
<dbReference type="InterPro" id="IPR040026">
    <property type="entry name" value="FliD"/>
</dbReference>
<dbReference type="InterPro" id="IPR010809">
    <property type="entry name" value="FliD_C"/>
</dbReference>
<proteinExistence type="inferred from homology"/>
<dbReference type="PANTHER" id="PTHR30288:SF0">
    <property type="entry name" value="FLAGELLAR HOOK-ASSOCIATED PROTEIN 2"/>
    <property type="match status" value="1"/>
</dbReference>
<keyword evidence="8" id="KW-0282">Flagellum</keyword>
<comment type="similarity">
    <text evidence="1 5">Belongs to the FliD family.</text>
</comment>
<evidence type="ECO:0000256" key="5">
    <source>
        <dbReference type="RuleBase" id="RU362066"/>
    </source>
</evidence>
<dbReference type="GO" id="GO:0007155">
    <property type="term" value="P:cell adhesion"/>
    <property type="evidence" value="ECO:0007669"/>
    <property type="project" value="InterPro"/>
</dbReference>
<keyword evidence="9" id="KW-1185">Reference proteome</keyword>
<feature type="domain" description="Flagellar hook-associated protein 2 N-terminal" evidence="6">
    <location>
        <begin position="11"/>
        <end position="107"/>
    </location>
</feature>
<feature type="domain" description="Flagellar hook-associated protein 2 C-terminal" evidence="7">
    <location>
        <begin position="232"/>
        <end position="455"/>
    </location>
</feature>
<keyword evidence="8" id="KW-0966">Cell projection</keyword>
<evidence type="ECO:0000256" key="4">
    <source>
        <dbReference type="ARBA" id="ARBA00023143"/>
    </source>
</evidence>
<dbReference type="Proteomes" id="UP001152876">
    <property type="component" value="Unassembled WGS sequence"/>
</dbReference>
<comment type="subunit">
    <text evidence="2 5">Homopentamer.</text>
</comment>
<keyword evidence="8" id="KW-0969">Cilium</keyword>
<dbReference type="PANTHER" id="PTHR30288">
    <property type="entry name" value="FLAGELLAR CAP/ASSEMBLY PROTEIN FLID"/>
    <property type="match status" value="1"/>
</dbReference>
<evidence type="ECO:0000259" key="7">
    <source>
        <dbReference type="Pfam" id="PF07195"/>
    </source>
</evidence>
<dbReference type="GO" id="GO:0071973">
    <property type="term" value="P:bacterial-type flagellum-dependent cell motility"/>
    <property type="evidence" value="ECO:0007669"/>
    <property type="project" value="TreeGrafter"/>
</dbReference>
<name>A0A9X4SBX8_9BURK</name>
<dbReference type="GO" id="GO:0005576">
    <property type="term" value="C:extracellular region"/>
    <property type="evidence" value="ECO:0007669"/>
    <property type="project" value="UniProtKB-SubCell"/>
</dbReference>
<dbReference type="GO" id="GO:0009421">
    <property type="term" value="C:bacterial-type flagellum filament cap"/>
    <property type="evidence" value="ECO:0007669"/>
    <property type="project" value="InterPro"/>
</dbReference>
<dbReference type="OrthoDB" id="9810816at2"/>
<dbReference type="EMBL" id="AOGK01000027">
    <property type="protein sequence ID" value="MDG5977899.1"/>
    <property type="molecule type" value="Genomic_DNA"/>
</dbReference>
<comment type="caution">
    <text evidence="8">The sequence shown here is derived from an EMBL/GenBank/DDBJ whole genome shotgun (WGS) entry which is preliminary data.</text>
</comment>
<protein>
    <recommendedName>
        <fullName evidence="5">Flagellar hook-associated protein 2</fullName>
        <shortName evidence="5">HAP2</shortName>
    </recommendedName>
    <alternativeName>
        <fullName evidence="5">Flagellar cap protein</fullName>
    </alternativeName>
</protein>
<organism evidence="8 9">
    <name type="scientific">Hydrogenophaga taeniospiralis CCUG 15921</name>
    <dbReference type="NCBI Taxonomy" id="1281780"/>
    <lineage>
        <taxon>Bacteria</taxon>
        <taxon>Pseudomonadati</taxon>
        <taxon>Pseudomonadota</taxon>
        <taxon>Betaproteobacteria</taxon>
        <taxon>Burkholderiales</taxon>
        <taxon>Comamonadaceae</taxon>
        <taxon>Hydrogenophaga</taxon>
    </lineage>
</organism>
<dbReference type="Pfam" id="PF07195">
    <property type="entry name" value="FliD_C"/>
    <property type="match status" value="1"/>
</dbReference>
<dbReference type="InterPro" id="IPR003481">
    <property type="entry name" value="FliD_N"/>
</dbReference>
<evidence type="ECO:0000256" key="2">
    <source>
        <dbReference type="ARBA" id="ARBA00011255"/>
    </source>
</evidence>
<keyword evidence="3" id="KW-0175">Coiled coil</keyword>
<evidence type="ECO:0000259" key="6">
    <source>
        <dbReference type="Pfam" id="PF02465"/>
    </source>
</evidence>
<keyword evidence="4 5" id="KW-0975">Bacterial flagellum</keyword>
<dbReference type="RefSeq" id="WP_068171748.1">
    <property type="nucleotide sequence ID" value="NZ_AOGK01000027.1"/>
</dbReference>
<evidence type="ECO:0000256" key="1">
    <source>
        <dbReference type="ARBA" id="ARBA00009764"/>
    </source>
</evidence>
<evidence type="ECO:0000313" key="8">
    <source>
        <dbReference type="EMBL" id="MDG5977899.1"/>
    </source>
</evidence>
<comment type="subcellular location">
    <subcellularLocation>
        <location evidence="5">Secreted</location>
    </subcellularLocation>
    <subcellularLocation>
        <location evidence="5">Bacterial flagellum</location>
    </subcellularLocation>
</comment>